<evidence type="ECO:0000256" key="4">
    <source>
        <dbReference type="ARBA" id="ARBA00022833"/>
    </source>
</evidence>
<feature type="chain" id="PRO_5046010737" description="Peptidase M10 metallopeptidase domain-containing protein" evidence="5">
    <location>
        <begin position="19"/>
        <end position="321"/>
    </location>
</feature>
<evidence type="ECO:0000256" key="5">
    <source>
        <dbReference type="SAM" id="SignalP"/>
    </source>
</evidence>
<keyword evidence="8" id="KW-1185">Reference proteome</keyword>
<reference evidence="7 8" key="1">
    <citation type="submission" date="2020-03" db="EMBL/GenBank/DDBJ databases">
        <title>Above-ground endophytic microbial communities from plants in different locations in the United States.</title>
        <authorList>
            <person name="Frank C."/>
        </authorList>
    </citation>
    <scope>NUCLEOTIDE SEQUENCE [LARGE SCALE GENOMIC DNA]</scope>
    <source>
        <strain evidence="7 8">WW7</strain>
    </source>
</reference>
<feature type="domain" description="Peptidase M10 metallopeptidase" evidence="6">
    <location>
        <begin position="257"/>
        <end position="321"/>
    </location>
</feature>
<evidence type="ECO:0000313" key="8">
    <source>
        <dbReference type="Proteomes" id="UP001318300"/>
    </source>
</evidence>
<evidence type="ECO:0000256" key="3">
    <source>
        <dbReference type="ARBA" id="ARBA00022801"/>
    </source>
</evidence>
<name>A0ABX0T7U5_9MICO</name>
<dbReference type="Pfam" id="PF00413">
    <property type="entry name" value="Peptidase_M10"/>
    <property type="match status" value="1"/>
</dbReference>
<dbReference type="Proteomes" id="UP001318300">
    <property type="component" value="Unassembled WGS sequence"/>
</dbReference>
<dbReference type="InterPro" id="IPR024079">
    <property type="entry name" value="MetalloPept_cat_dom_sf"/>
</dbReference>
<accession>A0ABX0T7U5</accession>
<gene>
    <name evidence="7" type="ORF">E9228_002230</name>
</gene>
<evidence type="ECO:0000259" key="6">
    <source>
        <dbReference type="Pfam" id="PF00413"/>
    </source>
</evidence>
<dbReference type="SUPFAM" id="SSF55486">
    <property type="entry name" value="Metalloproteases ('zincins'), catalytic domain"/>
    <property type="match status" value="1"/>
</dbReference>
<keyword evidence="4" id="KW-0862">Zinc</keyword>
<evidence type="ECO:0000313" key="7">
    <source>
        <dbReference type="EMBL" id="NII41583.1"/>
    </source>
</evidence>
<organism evidence="7 8">
    <name type="scientific">Curtobacterium salicis</name>
    <dbReference type="NCBI Taxonomy" id="1779862"/>
    <lineage>
        <taxon>Bacteria</taxon>
        <taxon>Bacillati</taxon>
        <taxon>Actinomycetota</taxon>
        <taxon>Actinomycetes</taxon>
        <taxon>Micrococcales</taxon>
        <taxon>Microbacteriaceae</taxon>
        <taxon>Curtobacterium</taxon>
    </lineage>
</organism>
<dbReference type="InterPro" id="IPR001818">
    <property type="entry name" value="Pept_M10_metallopeptidase"/>
</dbReference>
<sequence>MTAAIVAALGITLATVVAAPAGATTTCSGTTVSTADLATGCTVTSATLVLPDGRTVVIPGAGTTLTVAPVTVAGSADPGDVVVTNTGSAGVAVQTDGSWSGSPVAVTRERAALQRRVLGASVAGPQAVSGQATSASCGSTAYSLTGHHWNGTVDWRYNPTNAKASNVSALRAGAAAWTGSITTCGRTVTSSASQQYLGTARQAPALTDQGGCGASNGYSVVGWGALPAGTLGVTCIWSRSGGVAVETDQRYSTRYLWGSAATCSGNRFDFRGVATHEWGHVYGLGHVAQGTGQVMKASASTCETAQRTLGAGDARGIAALY</sequence>
<feature type="signal peptide" evidence="5">
    <location>
        <begin position="1"/>
        <end position="18"/>
    </location>
</feature>
<dbReference type="Gene3D" id="3.40.390.10">
    <property type="entry name" value="Collagenase (Catalytic Domain)"/>
    <property type="match status" value="1"/>
</dbReference>
<keyword evidence="3" id="KW-0378">Hydrolase</keyword>
<evidence type="ECO:0000256" key="2">
    <source>
        <dbReference type="ARBA" id="ARBA00022723"/>
    </source>
</evidence>
<evidence type="ECO:0000256" key="1">
    <source>
        <dbReference type="ARBA" id="ARBA00022670"/>
    </source>
</evidence>
<protein>
    <recommendedName>
        <fullName evidence="6">Peptidase M10 metallopeptidase domain-containing protein</fullName>
    </recommendedName>
</protein>
<comment type="caution">
    <text evidence="7">The sequence shown here is derived from an EMBL/GenBank/DDBJ whole genome shotgun (WGS) entry which is preliminary data.</text>
</comment>
<keyword evidence="2" id="KW-0479">Metal-binding</keyword>
<dbReference type="EMBL" id="JAAOYO010000003">
    <property type="protein sequence ID" value="NII41583.1"/>
    <property type="molecule type" value="Genomic_DNA"/>
</dbReference>
<dbReference type="RefSeq" id="WP_166780606.1">
    <property type="nucleotide sequence ID" value="NZ_JAAOYO010000003.1"/>
</dbReference>
<keyword evidence="1" id="KW-0645">Protease</keyword>
<proteinExistence type="predicted"/>
<keyword evidence="5" id="KW-0732">Signal</keyword>